<feature type="domain" description="Cytochrome c" evidence="5">
    <location>
        <begin position="56"/>
        <end position="151"/>
    </location>
</feature>
<evidence type="ECO:0000256" key="4">
    <source>
        <dbReference type="PROSITE-ProRule" id="PRU00433"/>
    </source>
</evidence>
<protein>
    <submittedName>
        <fullName evidence="6">Cytochrome c</fullName>
    </submittedName>
</protein>
<evidence type="ECO:0000313" key="7">
    <source>
        <dbReference type="Proteomes" id="UP000184096"/>
    </source>
</evidence>
<dbReference type="RefSeq" id="WP_197685939.1">
    <property type="nucleotide sequence ID" value="NZ_LT670849.1"/>
</dbReference>
<proteinExistence type="predicted"/>
<dbReference type="Proteomes" id="UP000184096">
    <property type="component" value="Chromosome I"/>
</dbReference>
<dbReference type="PANTHER" id="PTHR35008:SF8">
    <property type="entry name" value="ALCOHOL DEHYDROGENASE CYTOCHROME C SUBUNIT"/>
    <property type="match status" value="1"/>
</dbReference>
<dbReference type="EMBL" id="LT670849">
    <property type="protein sequence ID" value="SHN77718.1"/>
    <property type="molecule type" value="Genomic_DNA"/>
</dbReference>
<keyword evidence="2 4" id="KW-0479">Metal-binding</keyword>
<keyword evidence="7" id="KW-1185">Reference proteome</keyword>
<dbReference type="InterPro" id="IPR036909">
    <property type="entry name" value="Cyt_c-like_dom_sf"/>
</dbReference>
<name>A0A1M7U423_9BRAD</name>
<sequence>MRMHKMLLSTFCTLALGIGLAFGEGRNLGRPIVPADIAPWDIDIEPSGAGLPAGSGTSDQGALIFADNCAACHGDGGKGATTTTSGAPAAPPVVSDMKRSGIDDTTLTIANFWPYAPPLFDYIRRAMPWTSPRSLTDDQVYALTAYILAENKLIDAKQVINAQTLPKVQMPNRNGFIPRFPESTPHD</sequence>
<dbReference type="GO" id="GO:0009055">
    <property type="term" value="F:electron transfer activity"/>
    <property type="evidence" value="ECO:0007669"/>
    <property type="project" value="InterPro"/>
</dbReference>
<keyword evidence="1 4" id="KW-0349">Heme</keyword>
<evidence type="ECO:0000313" key="6">
    <source>
        <dbReference type="EMBL" id="SHN77718.1"/>
    </source>
</evidence>
<dbReference type="Gene3D" id="1.10.760.10">
    <property type="entry name" value="Cytochrome c-like domain"/>
    <property type="match status" value="1"/>
</dbReference>
<accession>A0A1M7U423</accession>
<evidence type="ECO:0000256" key="2">
    <source>
        <dbReference type="ARBA" id="ARBA00022723"/>
    </source>
</evidence>
<organism evidence="6 7">
    <name type="scientific">Bradyrhizobium erythrophlei</name>
    <dbReference type="NCBI Taxonomy" id="1437360"/>
    <lineage>
        <taxon>Bacteria</taxon>
        <taxon>Pseudomonadati</taxon>
        <taxon>Pseudomonadota</taxon>
        <taxon>Alphaproteobacteria</taxon>
        <taxon>Hyphomicrobiales</taxon>
        <taxon>Nitrobacteraceae</taxon>
        <taxon>Bradyrhizobium</taxon>
    </lineage>
</organism>
<dbReference type="PANTHER" id="PTHR35008">
    <property type="entry name" value="BLL4482 PROTEIN-RELATED"/>
    <property type="match status" value="1"/>
</dbReference>
<dbReference type="Pfam" id="PF00034">
    <property type="entry name" value="Cytochrom_C"/>
    <property type="match status" value="1"/>
</dbReference>
<dbReference type="InterPro" id="IPR009056">
    <property type="entry name" value="Cyt_c-like_dom"/>
</dbReference>
<dbReference type="PROSITE" id="PS51007">
    <property type="entry name" value="CYTC"/>
    <property type="match status" value="1"/>
</dbReference>
<dbReference type="SUPFAM" id="SSF46626">
    <property type="entry name" value="Cytochrome c"/>
    <property type="match status" value="1"/>
</dbReference>
<evidence type="ECO:0000256" key="3">
    <source>
        <dbReference type="ARBA" id="ARBA00023004"/>
    </source>
</evidence>
<dbReference type="GO" id="GO:0020037">
    <property type="term" value="F:heme binding"/>
    <property type="evidence" value="ECO:0007669"/>
    <property type="project" value="InterPro"/>
</dbReference>
<dbReference type="GO" id="GO:0046872">
    <property type="term" value="F:metal ion binding"/>
    <property type="evidence" value="ECO:0007669"/>
    <property type="project" value="UniProtKB-KW"/>
</dbReference>
<evidence type="ECO:0000259" key="5">
    <source>
        <dbReference type="PROSITE" id="PS51007"/>
    </source>
</evidence>
<dbReference type="InterPro" id="IPR051459">
    <property type="entry name" value="Cytochrome_c-type_DH"/>
</dbReference>
<evidence type="ECO:0000256" key="1">
    <source>
        <dbReference type="ARBA" id="ARBA00022617"/>
    </source>
</evidence>
<reference evidence="7" key="1">
    <citation type="submission" date="2016-11" db="EMBL/GenBank/DDBJ databases">
        <authorList>
            <person name="Varghese N."/>
            <person name="Submissions S."/>
        </authorList>
    </citation>
    <scope>NUCLEOTIDE SEQUENCE [LARGE SCALE GENOMIC DNA]</scope>
    <source>
        <strain evidence="7">GAS401</strain>
    </source>
</reference>
<gene>
    <name evidence="6" type="ORF">SAMN05444170_3493</name>
</gene>
<keyword evidence="3 4" id="KW-0408">Iron</keyword>
<dbReference type="AlphaFoldDB" id="A0A1M7U423"/>